<accession>A0A5B7FWI7</accession>
<proteinExistence type="predicted"/>
<keyword evidence="3" id="KW-1185">Reference proteome</keyword>
<gene>
    <name evidence="2" type="ORF">E2C01_043750</name>
</gene>
<sequence>MQNRRQGATRSLTTEAIEAFIVARSDSTVTNLLAQGVSEPGSCQRERFSLEPPGSLVCFFSLAERFSASFTYAWNWRRDRWENSLHWSLAKHMAGRQDIQRECGSKASPGNHLLHPAQLQVAMVTQEVEMEAARKRTPKKAGRSKKRHSSSKKSEESNDHICQTKNPIVLSGLIFIGTNACTI</sequence>
<evidence type="ECO:0000313" key="3">
    <source>
        <dbReference type="Proteomes" id="UP000324222"/>
    </source>
</evidence>
<evidence type="ECO:0000256" key="1">
    <source>
        <dbReference type="SAM" id="MobiDB-lite"/>
    </source>
</evidence>
<organism evidence="2 3">
    <name type="scientific">Portunus trituberculatus</name>
    <name type="common">Swimming crab</name>
    <name type="synonym">Neptunus trituberculatus</name>
    <dbReference type="NCBI Taxonomy" id="210409"/>
    <lineage>
        <taxon>Eukaryota</taxon>
        <taxon>Metazoa</taxon>
        <taxon>Ecdysozoa</taxon>
        <taxon>Arthropoda</taxon>
        <taxon>Crustacea</taxon>
        <taxon>Multicrustacea</taxon>
        <taxon>Malacostraca</taxon>
        <taxon>Eumalacostraca</taxon>
        <taxon>Eucarida</taxon>
        <taxon>Decapoda</taxon>
        <taxon>Pleocyemata</taxon>
        <taxon>Brachyura</taxon>
        <taxon>Eubrachyura</taxon>
        <taxon>Portunoidea</taxon>
        <taxon>Portunidae</taxon>
        <taxon>Portuninae</taxon>
        <taxon>Portunus</taxon>
    </lineage>
</organism>
<feature type="compositionally biased region" description="Basic residues" evidence="1">
    <location>
        <begin position="135"/>
        <end position="151"/>
    </location>
</feature>
<reference evidence="2 3" key="1">
    <citation type="submission" date="2019-05" db="EMBL/GenBank/DDBJ databases">
        <title>Another draft genome of Portunus trituberculatus and its Hox gene families provides insights of decapod evolution.</title>
        <authorList>
            <person name="Jeong J.-H."/>
            <person name="Song I."/>
            <person name="Kim S."/>
            <person name="Choi T."/>
            <person name="Kim D."/>
            <person name="Ryu S."/>
            <person name="Kim W."/>
        </authorList>
    </citation>
    <scope>NUCLEOTIDE SEQUENCE [LARGE SCALE GENOMIC DNA]</scope>
    <source>
        <tissue evidence="2">Muscle</tissue>
    </source>
</reference>
<dbReference type="AlphaFoldDB" id="A0A5B7FWI7"/>
<evidence type="ECO:0000313" key="2">
    <source>
        <dbReference type="EMBL" id="MPC49936.1"/>
    </source>
</evidence>
<feature type="region of interest" description="Disordered" evidence="1">
    <location>
        <begin position="129"/>
        <end position="160"/>
    </location>
</feature>
<protein>
    <submittedName>
        <fullName evidence="2">Uncharacterized protein</fullName>
    </submittedName>
</protein>
<dbReference type="EMBL" id="VSRR010009189">
    <property type="protein sequence ID" value="MPC49936.1"/>
    <property type="molecule type" value="Genomic_DNA"/>
</dbReference>
<comment type="caution">
    <text evidence="2">The sequence shown here is derived from an EMBL/GenBank/DDBJ whole genome shotgun (WGS) entry which is preliminary data.</text>
</comment>
<dbReference type="Proteomes" id="UP000324222">
    <property type="component" value="Unassembled WGS sequence"/>
</dbReference>
<name>A0A5B7FWI7_PORTR</name>